<dbReference type="Proteomes" id="UP001165962">
    <property type="component" value="Unassembled WGS sequence"/>
</dbReference>
<protein>
    <submittedName>
        <fullName evidence="5">GntR family transcriptional regulator</fullName>
    </submittedName>
</protein>
<sequence length="125" mass="14314">MDFFVSHTSGEPIYVQIKEQIKNRILSGQLQQETLLPSIRNLAKQLQISVITTKRAYDELEQEGLVASVLGKGTFVSGANKEAIREIKYRQLEEQIKGIVAESRTLGLKQQEVWQLFQIFYGEEE</sequence>
<dbReference type="PANTHER" id="PTHR38445">
    <property type="entry name" value="HTH-TYPE TRANSCRIPTIONAL REPRESSOR YTRA"/>
    <property type="match status" value="1"/>
</dbReference>
<keyword evidence="3" id="KW-0804">Transcription</keyword>
<dbReference type="RefSeq" id="WP_166149878.1">
    <property type="nucleotide sequence ID" value="NZ_JAAOIW010000004.1"/>
</dbReference>
<dbReference type="InterPro" id="IPR000524">
    <property type="entry name" value="Tscrpt_reg_HTH_GntR"/>
</dbReference>
<accession>A0ABX0J629</accession>
<dbReference type="SMART" id="SM00345">
    <property type="entry name" value="HTH_GNTR"/>
    <property type="match status" value="1"/>
</dbReference>
<dbReference type="CDD" id="cd07377">
    <property type="entry name" value="WHTH_GntR"/>
    <property type="match status" value="1"/>
</dbReference>
<comment type="caution">
    <text evidence="5">The sequence shown here is derived from an EMBL/GenBank/DDBJ whole genome shotgun (WGS) entry which is preliminary data.</text>
</comment>
<gene>
    <name evidence="5" type="ORF">G9U52_12330</name>
</gene>
<feature type="domain" description="HTH gntR-type" evidence="4">
    <location>
        <begin position="11"/>
        <end position="79"/>
    </location>
</feature>
<dbReference type="InterPro" id="IPR036390">
    <property type="entry name" value="WH_DNA-bd_sf"/>
</dbReference>
<dbReference type="PROSITE" id="PS50949">
    <property type="entry name" value="HTH_GNTR"/>
    <property type="match status" value="1"/>
</dbReference>
<reference evidence="5" key="1">
    <citation type="submission" date="2020-03" db="EMBL/GenBank/DDBJ databases">
        <title>Draft sequencing of Paenibacilllus sp. S3N08.</title>
        <authorList>
            <person name="Kim D.-U."/>
        </authorList>
    </citation>
    <scope>NUCLEOTIDE SEQUENCE</scope>
    <source>
        <strain evidence="5">S3N08</strain>
    </source>
</reference>
<name>A0ABX0J629_9BACL</name>
<evidence type="ECO:0000259" key="4">
    <source>
        <dbReference type="PROSITE" id="PS50949"/>
    </source>
</evidence>
<dbReference type="InterPro" id="IPR036388">
    <property type="entry name" value="WH-like_DNA-bd_sf"/>
</dbReference>
<evidence type="ECO:0000313" key="5">
    <source>
        <dbReference type="EMBL" id="NHN30619.1"/>
    </source>
</evidence>
<proteinExistence type="predicted"/>
<evidence type="ECO:0000256" key="2">
    <source>
        <dbReference type="ARBA" id="ARBA00023125"/>
    </source>
</evidence>
<dbReference type="SUPFAM" id="SSF46785">
    <property type="entry name" value="Winged helix' DNA-binding domain"/>
    <property type="match status" value="1"/>
</dbReference>
<keyword evidence="2" id="KW-0238">DNA-binding</keyword>
<keyword evidence="1" id="KW-0805">Transcription regulation</keyword>
<evidence type="ECO:0000256" key="1">
    <source>
        <dbReference type="ARBA" id="ARBA00023015"/>
    </source>
</evidence>
<evidence type="ECO:0000313" key="6">
    <source>
        <dbReference type="Proteomes" id="UP001165962"/>
    </source>
</evidence>
<keyword evidence="6" id="KW-1185">Reference proteome</keyword>
<dbReference type="Pfam" id="PF00392">
    <property type="entry name" value="GntR"/>
    <property type="match status" value="1"/>
</dbReference>
<dbReference type="Gene3D" id="1.10.10.10">
    <property type="entry name" value="Winged helix-like DNA-binding domain superfamily/Winged helix DNA-binding domain"/>
    <property type="match status" value="1"/>
</dbReference>
<dbReference type="PANTHER" id="PTHR38445:SF7">
    <property type="entry name" value="GNTR-FAMILY TRANSCRIPTIONAL REGULATOR"/>
    <property type="match status" value="1"/>
</dbReference>
<organism evidence="5 6">
    <name type="scientific">Paenibacillus agricola</name>
    <dbReference type="NCBI Taxonomy" id="2716264"/>
    <lineage>
        <taxon>Bacteria</taxon>
        <taxon>Bacillati</taxon>
        <taxon>Bacillota</taxon>
        <taxon>Bacilli</taxon>
        <taxon>Bacillales</taxon>
        <taxon>Paenibacillaceae</taxon>
        <taxon>Paenibacillus</taxon>
    </lineage>
</organism>
<dbReference type="EMBL" id="JAAOIW010000004">
    <property type="protein sequence ID" value="NHN30619.1"/>
    <property type="molecule type" value="Genomic_DNA"/>
</dbReference>
<evidence type="ECO:0000256" key="3">
    <source>
        <dbReference type="ARBA" id="ARBA00023163"/>
    </source>
</evidence>